<accession>A0ABP0NEZ4</accession>
<sequence>MVDQMISSQLGSLNTAAPAGPVWREPKQLEQMKDMEEGKKESDELAPMYVEGRTVQLDHQTWRQRAPMLVGGLLLLGLVVVLTQMPGGNTGTPGSQEMVDTKGEMGIAADASPVVQNFSSDEGLTTSIPSDEDDEAVAVGENSSANYTDTETENSLANYKASCPTLLKLHGACDYDLSVDDKNLQRHTLVRLVCPEQCQIMDRYRKMCPSLLNLEGGCVHDLAIEEKTLPQGTFVRLVCPDKCVESTTSTSSRMATTSQEERSKASESPEAPQKEPERPPVPTPTPATPALVNQTETIKIRPSRWLAYVVSVAAMVAWAGLCMKEYGWLRMFGR</sequence>
<reference evidence="1 2" key="1">
    <citation type="submission" date="2024-02" db="EMBL/GenBank/DDBJ databases">
        <authorList>
            <person name="Chen Y."/>
            <person name="Shah S."/>
            <person name="Dougan E. K."/>
            <person name="Thang M."/>
            <person name="Chan C."/>
        </authorList>
    </citation>
    <scope>NUCLEOTIDE SEQUENCE [LARGE SCALE GENOMIC DNA]</scope>
</reference>
<name>A0ABP0NEZ4_9DINO</name>
<comment type="caution">
    <text evidence="1">The sequence shown here is derived from an EMBL/GenBank/DDBJ whole genome shotgun (WGS) entry which is preliminary data.</text>
</comment>
<keyword evidence="2" id="KW-1185">Reference proteome</keyword>
<evidence type="ECO:0000313" key="1">
    <source>
        <dbReference type="EMBL" id="CAK9062368.1"/>
    </source>
</evidence>
<proteinExistence type="predicted"/>
<evidence type="ECO:0000313" key="2">
    <source>
        <dbReference type="Proteomes" id="UP001642484"/>
    </source>
</evidence>
<organism evidence="1 2">
    <name type="scientific">Durusdinium trenchii</name>
    <dbReference type="NCBI Taxonomy" id="1381693"/>
    <lineage>
        <taxon>Eukaryota</taxon>
        <taxon>Sar</taxon>
        <taxon>Alveolata</taxon>
        <taxon>Dinophyceae</taxon>
        <taxon>Suessiales</taxon>
        <taxon>Symbiodiniaceae</taxon>
        <taxon>Durusdinium</taxon>
    </lineage>
</organism>
<gene>
    <name evidence="1" type="ORF">CCMP2556_LOCUS30662</name>
</gene>
<dbReference type="Proteomes" id="UP001642484">
    <property type="component" value="Unassembled WGS sequence"/>
</dbReference>
<dbReference type="EMBL" id="CAXAMN010021695">
    <property type="protein sequence ID" value="CAK9062368.1"/>
    <property type="molecule type" value="Genomic_DNA"/>
</dbReference>
<protein>
    <submittedName>
        <fullName evidence="1">Uncharacterized protein</fullName>
    </submittedName>
</protein>